<dbReference type="RefSeq" id="XP_006694317.1">
    <property type="nucleotide sequence ID" value="XM_006694254.1"/>
</dbReference>
<organism evidence="2">
    <name type="scientific">Chaetomium thermophilum (strain DSM 1495 / CBS 144.50 / IMI 039719)</name>
    <name type="common">Thermochaetoides thermophila</name>
    <dbReference type="NCBI Taxonomy" id="759272"/>
    <lineage>
        <taxon>Eukaryota</taxon>
        <taxon>Fungi</taxon>
        <taxon>Dikarya</taxon>
        <taxon>Ascomycota</taxon>
        <taxon>Pezizomycotina</taxon>
        <taxon>Sordariomycetes</taxon>
        <taxon>Sordariomycetidae</taxon>
        <taxon>Sordariales</taxon>
        <taxon>Chaetomiaceae</taxon>
        <taxon>Thermochaetoides</taxon>
    </lineage>
</organism>
<dbReference type="Proteomes" id="UP000008066">
    <property type="component" value="Unassembled WGS sequence"/>
</dbReference>
<dbReference type="EMBL" id="GL988041">
    <property type="protein sequence ID" value="EGS22021.1"/>
    <property type="molecule type" value="Genomic_DNA"/>
</dbReference>
<sequence length="199" mass="22522">MTRSTYSSSHQAPDILLSPLSTKPRYRAYITARHAFWKCFPSGRYMRIPTGGTLTLECGLHALRLSIQHQLPHILPVPTVEELRSVYESSETIRIGNELTGMGNENWFTVDQLGVVFTEWGRQAVKERRVRCQLGYVAEGEWPVLLGTPEVGVGEEEGESNEEKGEIVRVWVWNDGLSLAGGVGHFEGMRRPIEEELRR</sequence>
<name>G0S3V9_CHATD</name>
<dbReference type="KEGG" id="cthr:CTHT_0039060"/>
<dbReference type="OrthoDB" id="4578295at2759"/>
<evidence type="ECO:0000313" key="2">
    <source>
        <dbReference type="Proteomes" id="UP000008066"/>
    </source>
</evidence>
<proteinExistence type="predicted"/>
<protein>
    <submittedName>
        <fullName evidence="1">Uncharacterized protein</fullName>
    </submittedName>
</protein>
<dbReference type="HOGENOM" id="CLU_1210518_0_0_1"/>
<keyword evidence="2" id="KW-1185">Reference proteome</keyword>
<gene>
    <name evidence="1" type="ORF">CTHT_0039060</name>
</gene>
<dbReference type="eggNOG" id="ENOG502RKEX">
    <property type="taxonomic scope" value="Eukaryota"/>
</dbReference>
<evidence type="ECO:0000313" key="1">
    <source>
        <dbReference type="EMBL" id="EGS22021.1"/>
    </source>
</evidence>
<dbReference type="GeneID" id="18257944"/>
<dbReference type="AlphaFoldDB" id="G0S3V9"/>
<dbReference type="OMA" id="AYITARH"/>
<reference evidence="1 2" key="1">
    <citation type="journal article" date="2011" name="Cell">
        <title>Insight into structure and assembly of the nuclear pore complex by utilizing the genome of a eukaryotic thermophile.</title>
        <authorList>
            <person name="Amlacher S."/>
            <person name="Sarges P."/>
            <person name="Flemming D."/>
            <person name="van Noort V."/>
            <person name="Kunze R."/>
            <person name="Devos D.P."/>
            <person name="Arumugam M."/>
            <person name="Bork P."/>
            <person name="Hurt E."/>
        </authorList>
    </citation>
    <scope>NUCLEOTIDE SEQUENCE [LARGE SCALE GENOMIC DNA]</scope>
    <source>
        <strain evidence="2">DSM 1495 / CBS 144.50 / IMI 039719</strain>
    </source>
</reference>
<accession>G0S3V9</accession>